<proteinExistence type="predicted"/>
<name>A0AA97NP89_PYRO3</name>
<feature type="region of interest" description="Disordered" evidence="1">
    <location>
        <begin position="224"/>
        <end position="314"/>
    </location>
</feature>
<evidence type="ECO:0000256" key="1">
    <source>
        <dbReference type="SAM" id="MobiDB-lite"/>
    </source>
</evidence>
<protein>
    <recommendedName>
        <fullName evidence="3">BTB domain-containing protein</fullName>
    </recommendedName>
</protein>
<evidence type="ECO:0008006" key="3">
    <source>
        <dbReference type="Google" id="ProtNLM"/>
    </source>
</evidence>
<dbReference type="EMBL" id="JH793596">
    <property type="protein sequence ID" value="ELQ33860.1"/>
    <property type="molecule type" value="Genomic_DNA"/>
</dbReference>
<accession>A0AA97NP89</accession>
<feature type="compositionally biased region" description="Polar residues" evidence="1">
    <location>
        <begin position="236"/>
        <end position="248"/>
    </location>
</feature>
<feature type="compositionally biased region" description="Basic and acidic residues" evidence="1">
    <location>
        <begin position="250"/>
        <end position="261"/>
    </location>
</feature>
<dbReference type="PANTHER" id="PTHR37538">
    <property type="entry name" value="BTB DOMAIN-CONTAINING PROTEIN"/>
    <property type="match status" value="1"/>
</dbReference>
<dbReference type="PANTHER" id="PTHR37538:SF1">
    <property type="entry name" value="BTB DOMAIN-CONTAINING PROTEIN"/>
    <property type="match status" value="1"/>
</dbReference>
<evidence type="ECO:0000313" key="2">
    <source>
        <dbReference type="EMBL" id="ELQ33860.1"/>
    </source>
</evidence>
<sequence>MAKKKKSAAVEDCLVEEVDAQLPEKADRRPVSSLKMKNTVLKVPRSFLQKFPKLNDPTSWDYTIALDTSEDVGHVLVHYLITNTYQSLEPKGSTPDEKIDSELATSIQVYAMAREYDMSTLEDLAKVEIEKLGKGLPFSAVLKVARSAYPNPRINDTWFSNYVAAGLKPLLKDPSSLVDCVPKTELETLPFMDLLFKITVDLVCSNEALSKRNATHLYEAVEESAGTPLPKIGSPSEATLCQTASTRPGQEVKSESRECEPTPRSSLEPETVPEPPPQPENPIQVDDWGIRGVTASKSKKKKKKGMKVEEPQPEDCMLRSQHFSGDGLEGCSSCRHHIGQLSRRFPVEV</sequence>
<organism evidence="2">
    <name type="scientific">Pyricularia oryzae (strain Y34)</name>
    <name type="common">Rice blast fungus</name>
    <name type="synonym">Magnaporthe oryzae</name>
    <dbReference type="NCBI Taxonomy" id="1143189"/>
    <lineage>
        <taxon>Eukaryota</taxon>
        <taxon>Fungi</taxon>
        <taxon>Dikarya</taxon>
        <taxon>Ascomycota</taxon>
        <taxon>Pezizomycotina</taxon>
        <taxon>Sordariomycetes</taxon>
        <taxon>Sordariomycetidae</taxon>
        <taxon>Magnaporthales</taxon>
        <taxon>Pyriculariaceae</taxon>
        <taxon>Pyricularia</taxon>
    </lineage>
</organism>
<reference evidence="2" key="1">
    <citation type="journal article" date="2012" name="PLoS Genet.">
        <title>Comparative analysis of the genomes of two field isolates of the rice blast fungus Magnaporthe oryzae.</title>
        <authorList>
            <person name="Xue M."/>
            <person name="Yang J."/>
            <person name="Li Z."/>
            <person name="Hu S."/>
            <person name="Yao N."/>
            <person name="Dean R.A."/>
            <person name="Zhao W."/>
            <person name="Shen M."/>
            <person name="Zhang H."/>
            <person name="Li C."/>
            <person name="Liu L."/>
            <person name="Cao L."/>
            <person name="Xu X."/>
            <person name="Xing Y."/>
            <person name="Hsiang T."/>
            <person name="Zhang Z."/>
            <person name="Xu J.R."/>
            <person name="Peng Y.L."/>
        </authorList>
    </citation>
    <scope>NUCLEOTIDE SEQUENCE</scope>
    <source>
        <strain evidence="2">Y34</strain>
    </source>
</reference>
<gene>
    <name evidence="2" type="ORF">OOU_Y34scaffold00858g1</name>
</gene>
<dbReference type="Proteomes" id="UP000011086">
    <property type="component" value="Unassembled WGS sequence"/>
</dbReference>
<dbReference type="AlphaFoldDB" id="A0AA97NP89"/>